<dbReference type="InterPro" id="IPR018200">
    <property type="entry name" value="USP_CS"/>
</dbReference>
<dbReference type="GO" id="GO:0006508">
    <property type="term" value="P:proteolysis"/>
    <property type="evidence" value="ECO:0007669"/>
    <property type="project" value="UniProtKB-KW"/>
</dbReference>
<protein>
    <recommendedName>
        <fullName evidence="1">Ubiquitin carboxyl-terminal hydrolase</fullName>
        <ecNumber evidence="1">3.4.19.12</ecNumber>
    </recommendedName>
</protein>
<dbReference type="EMBL" id="JAODUP010000093">
    <property type="protein sequence ID" value="KAK2162706.1"/>
    <property type="molecule type" value="Genomic_DNA"/>
</dbReference>
<dbReference type="GO" id="GO:0005634">
    <property type="term" value="C:nucleus"/>
    <property type="evidence" value="ECO:0007669"/>
    <property type="project" value="TreeGrafter"/>
</dbReference>
<dbReference type="GO" id="GO:0004843">
    <property type="term" value="F:cysteine-type deubiquitinase activity"/>
    <property type="evidence" value="ECO:0007669"/>
    <property type="project" value="UniProtKB-UniRule"/>
</dbReference>
<evidence type="ECO:0000313" key="4">
    <source>
        <dbReference type="EMBL" id="KAK2162706.1"/>
    </source>
</evidence>
<proteinExistence type="inferred from homology"/>
<dbReference type="PROSITE" id="PS00973">
    <property type="entry name" value="USP_2"/>
    <property type="match status" value="1"/>
</dbReference>
<evidence type="ECO:0000256" key="1">
    <source>
        <dbReference type="RuleBase" id="RU366025"/>
    </source>
</evidence>
<dbReference type="InterPro" id="IPR038765">
    <property type="entry name" value="Papain-like_cys_pep_sf"/>
</dbReference>
<dbReference type="Proteomes" id="UP001208570">
    <property type="component" value="Unassembled WGS sequence"/>
</dbReference>
<dbReference type="PROSITE" id="PS50235">
    <property type="entry name" value="USP_3"/>
    <property type="match status" value="1"/>
</dbReference>
<organism evidence="4 5">
    <name type="scientific">Paralvinella palmiformis</name>
    <dbReference type="NCBI Taxonomy" id="53620"/>
    <lineage>
        <taxon>Eukaryota</taxon>
        <taxon>Metazoa</taxon>
        <taxon>Spiralia</taxon>
        <taxon>Lophotrochozoa</taxon>
        <taxon>Annelida</taxon>
        <taxon>Polychaeta</taxon>
        <taxon>Sedentaria</taxon>
        <taxon>Canalipalpata</taxon>
        <taxon>Terebellida</taxon>
        <taxon>Terebelliformia</taxon>
        <taxon>Alvinellidae</taxon>
        <taxon>Paralvinella</taxon>
    </lineage>
</organism>
<name>A0AAD9K0N3_9ANNE</name>
<gene>
    <name evidence="4" type="ORF">LSH36_93g04013</name>
</gene>
<keyword evidence="5" id="KW-1185">Reference proteome</keyword>
<dbReference type="PROSITE" id="PS00972">
    <property type="entry name" value="USP_1"/>
    <property type="match status" value="1"/>
</dbReference>
<reference evidence="4" key="1">
    <citation type="journal article" date="2023" name="Mol. Biol. Evol.">
        <title>Third-Generation Sequencing Reveals the Adaptive Role of the Epigenome in Three Deep-Sea Polychaetes.</title>
        <authorList>
            <person name="Perez M."/>
            <person name="Aroh O."/>
            <person name="Sun Y."/>
            <person name="Lan Y."/>
            <person name="Juniper S.K."/>
            <person name="Young C.R."/>
            <person name="Angers B."/>
            <person name="Qian P.Y."/>
        </authorList>
    </citation>
    <scope>NUCLEOTIDE SEQUENCE</scope>
    <source>
        <strain evidence="4">P08H-3</strain>
    </source>
</reference>
<evidence type="ECO:0000313" key="5">
    <source>
        <dbReference type="Proteomes" id="UP001208570"/>
    </source>
</evidence>
<feature type="domain" description="USP" evidence="3">
    <location>
        <begin position="170"/>
        <end position="574"/>
    </location>
</feature>
<evidence type="ECO:0000259" key="3">
    <source>
        <dbReference type="PROSITE" id="PS50235"/>
    </source>
</evidence>
<dbReference type="InterPro" id="IPR028889">
    <property type="entry name" value="USP"/>
</dbReference>
<feature type="region of interest" description="Disordered" evidence="2">
    <location>
        <begin position="415"/>
        <end position="447"/>
    </location>
</feature>
<evidence type="ECO:0000256" key="2">
    <source>
        <dbReference type="SAM" id="MobiDB-lite"/>
    </source>
</evidence>
<comment type="catalytic activity">
    <reaction evidence="1">
        <text>Thiol-dependent hydrolysis of ester, thioester, amide, peptide and isopeptide bonds formed by the C-terminal Gly of ubiquitin (a 76-residue protein attached to proteins as an intracellular targeting signal).</text>
        <dbReference type="EC" id="3.4.19.12"/>
    </reaction>
</comment>
<sequence length="724" mass="81940">MSLLLQPLCSIEEVQVLCIIRDMTNVEVQNKIAVKHPISRTCHEMIVEVAKLFGYEPFTFLLIYEKPDDSGTYTEVVFNECLNMKLGDVCANCGTHKRNNFNLMEKDGPPIKMSASEHSTVTLSSDLPSSTLDVRSQSLPDAVYSSSTVYGPNLSGSAADCSFMSVTGYVGLVNQAMTCYLSSLLQTLFMTPEFRNAVYRWKFNGTEEEAAKSIPYQLQRLFLQLQTSRRRAVETTDITRSFGWDSSEAWQQHDVQELCRVMFDALEKTWGKTDQGNLINELYQGKMKDYVKCLECGHESARTDIYLDIPLVIRPFGSSTSYSSVEQALSAFVEPEILDGNNQYFCEQCGKKCNAHKGLKFLSFPYLLTLQLKRFDFDYVSLQRIKLNDRMTFPDVLTLNHLIDGAVDEAVHSADNDDVGSPVDYNGRHFENSAGDASSPGLHQDDADEGIDEGIDIGYSASGPSATSSDVSSVNSTEAAANDKNLKDVRGQGQYQYELFSIMIHSGSAAGGHYYAYIKSFADEQWYSFNDQNVSAITHDDIMKIYGGSSTSRGFYSSAYTSSTNAYMLMYRQKNKERNAKFYTVEDFPEHLKAELSKMKEKEEAERKQREHDRNLCKIPVFCYHPRQNKRLEHRLIIHKDKTLQEATEIAWQLFDLEKIVPLDCCRVIKYDEALDYIDQSYDGKDNMAMGELLGGVKLSYAYDLLLEMKQPGEIFEEYRPGGE</sequence>
<keyword evidence="1" id="KW-0833">Ubl conjugation pathway</keyword>
<dbReference type="SUPFAM" id="SSF54001">
    <property type="entry name" value="Cysteine proteinases"/>
    <property type="match status" value="1"/>
</dbReference>
<comment type="similarity">
    <text evidence="1">Belongs to the peptidase C19 family.</text>
</comment>
<dbReference type="Pfam" id="PF00443">
    <property type="entry name" value="UCH"/>
    <property type="match status" value="1"/>
</dbReference>
<keyword evidence="1" id="KW-0788">Thiol protease</keyword>
<dbReference type="PANTHER" id="PTHR24006:SF702">
    <property type="entry name" value="UBIQUITIN CARBOXYL-TERMINAL HYDROLASE 47"/>
    <property type="match status" value="1"/>
</dbReference>
<dbReference type="AlphaFoldDB" id="A0AAD9K0N3"/>
<dbReference type="CDD" id="cd02659">
    <property type="entry name" value="peptidase_C19C"/>
    <property type="match status" value="1"/>
</dbReference>
<dbReference type="GO" id="GO:0005829">
    <property type="term" value="C:cytosol"/>
    <property type="evidence" value="ECO:0007669"/>
    <property type="project" value="TreeGrafter"/>
</dbReference>
<dbReference type="GO" id="GO:0016579">
    <property type="term" value="P:protein deubiquitination"/>
    <property type="evidence" value="ECO:0007669"/>
    <property type="project" value="InterPro"/>
</dbReference>
<dbReference type="Pfam" id="PF25985">
    <property type="entry name" value="Ubiquitin_USP47_N"/>
    <property type="match status" value="1"/>
</dbReference>
<dbReference type="InterPro" id="IPR050164">
    <property type="entry name" value="Peptidase_C19"/>
</dbReference>
<accession>A0AAD9K0N3</accession>
<dbReference type="PANTHER" id="PTHR24006">
    <property type="entry name" value="UBIQUITIN CARBOXYL-TERMINAL HYDROLASE"/>
    <property type="match status" value="1"/>
</dbReference>
<dbReference type="Gene3D" id="3.90.70.10">
    <property type="entry name" value="Cysteine proteinases"/>
    <property type="match status" value="1"/>
</dbReference>
<comment type="caution">
    <text evidence="4">The sequence shown here is derived from an EMBL/GenBank/DDBJ whole genome shotgun (WGS) entry which is preliminary data.</text>
</comment>
<dbReference type="InterPro" id="IPR001394">
    <property type="entry name" value="Peptidase_C19_UCH"/>
</dbReference>
<keyword evidence="1" id="KW-0378">Hydrolase</keyword>
<keyword evidence="1" id="KW-0645">Protease</keyword>
<dbReference type="EC" id="3.4.19.12" evidence="1"/>